<accession>A0ABP1GMI1</accession>
<comment type="caution">
    <text evidence="2">The sequence shown here is derived from an EMBL/GenBank/DDBJ whole genome shotgun (WGS) entry which is preliminary data.</text>
</comment>
<evidence type="ECO:0000313" key="2">
    <source>
        <dbReference type="EMBL" id="CAL5970824.1"/>
    </source>
</evidence>
<dbReference type="EMBL" id="CAXDID020000002">
    <property type="protein sequence ID" value="CAL5970824.1"/>
    <property type="molecule type" value="Genomic_DNA"/>
</dbReference>
<dbReference type="EMBL" id="CAXDID020000002">
    <property type="protein sequence ID" value="CAL5970819.1"/>
    <property type="molecule type" value="Genomic_DNA"/>
</dbReference>
<gene>
    <name evidence="1" type="ORF">HINF_LOCUS759</name>
    <name evidence="2" type="ORF">HINF_LOCUS764</name>
</gene>
<organism evidence="2 3">
    <name type="scientific">Hexamita inflata</name>
    <dbReference type="NCBI Taxonomy" id="28002"/>
    <lineage>
        <taxon>Eukaryota</taxon>
        <taxon>Metamonada</taxon>
        <taxon>Diplomonadida</taxon>
        <taxon>Hexamitidae</taxon>
        <taxon>Hexamitinae</taxon>
        <taxon>Hexamita</taxon>
    </lineage>
</organism>
<sequence length="251" mass="30129">MSVSRYISAVIALWRRFVKSRSVFPFNRLLQYRWLVSYVRSFEYAYSQSNTRLRLCDQKAYTSVKWTTQQSFSGLKYATLQLHHKFNDSINSTQHQFLCRPTKISSFHFACAIIVLRWLRSLLNKNAESRKQNRIIHVLKIDTALYKFENTSFASTLRNERMHVLTARRQCRICSYAWQEYSALFYNNIKYMKYQSYIHCICQLIFINMAGQVISVLCDNAFHIQAMQSVQCWYVNYIWPRQRVEMVRFCE</sequence>
<evidence type="ECO:0000313" key="1">
    <source>
        <dbReference type="EMBL" id="CAL5970819.1"/>
    </source>
</evidence>
<evidence type="ECO:0000313" key="3">
    <source>
        <dbReference type="Proteomes" id="UP001642409"/>
    </source>
</evidence>
<name>A0ABP1GMI1_9EUKA</name>
<dbReference type="Proteomes" id="UP001642409">
    <property type="component" value="Unassembled WGS sequence"/>
</dbReference>
<proteinExistence type="predicted"/>
<protein>
    <submittedName>
        <fullName evidence="2">Hypothetical_protein</fullName>
    </submittedName>
</protein>
<keyword evidence="3" id="KW-1185">Reference proteome</keyword>
<reference evidence="2 3" key="1">
    <citation type="submission" date="2024-07" db="EMBL/GenBank/DDBJ databases">
        <authorList>
            <person name="Akdeniz Z."/>
        </authorList>
    </citation>
    <scope>NUCLEOTIDE SEQUENCE [LARGE SCALE GENOMIC DNA]</scope>
</reference>